<gene>
    <name evidence="2" type="primary">LOC142173684</name>
</gene>
<dbReference type="Proteomes" id="UP000790787">
    <property type="component" value="Chromosome 19"/>
</dbReference>
<protein>
    <submittedName>
        <fullName evidence="2">Uncharacterized protein LOC142173684</fullName>
    </submittedName>
</protein>
<reference evidence="2" key="2">
    <citation type="submission" date="2025-08" db="UniProtKB">
        <authorList>
            <consortium name="RefSeq"/>
        </authorList>
    </citation>
    <scope>IDENTIFICATION</scope>
    <source>
        <tissue evidence="2">Leaf</tissue>
    </source>
</reference>
<evidence type="ECO:0000313" key="1">
    <source>
        <dbReference type="Proteomes" id="UP000790787"/>
    </source>
</evidence>
<sequence>MPDVLKYDGTSNPREHITTYTTAVKGNDLDPHEIESALLKKFRETLMKGALTWYSLLSEHSIDFFEKLANSFIKAHVGSRKVQSRKVDIFRIDHGESELLREFMTRFQKERMLLPAVPDEWAAEAFIKGLNSRSSDASRKLKESLLEFQAITWADVHNWYESKIIIGDDPLDFPASAKGRDWEKNKKSQKMISTQVNGLQEVGFCSIKVLKDAVEDKEISGSRDSSYLRLFEYNFYVNVVKLVSAMRNIKEARFPKTMRSHTNQRDPNLWFEYHGANGHRTGDCRYLHEEVATFLKNGHLREFLSDQAKNNYGPNPDNVKASKVGEDPPRLTINMIFGGNEINGVMFSAAKKMKVSITHSKRLREVAEDNITFTKEDTDGQLLPHNDALYHATYKIPRRVPSSEHDNPRRDPAAHEYRGGDEDDPFRGSGHGLQYYPGETMVVRDKGCTVNISSIVEVPNS</sequence>
<name>A0AC58TDU3_TOBAC</name>
<proteinExistence type="predicted"/>
<accession>A0AC58TDU3</accession>
<organism evidence="1 2">
    <name type="scientific">Nicotiana tabacum</name>
    <name type="common">Common tobacco</name>
    <dbReference type="NCBI Taxonomy" id="4097"/>
    <lineage>
        <taxon>Eukaryota</taxon>
        <taxon>Viridiplantae</taxon>
        <taxon>Streptophyta</taxon>
        <taxon>Embryophyta</taxon>
        <taxon>Tracheophyta</taxon>
        <taxon>Spermatophyta</taxon>
        <taxon>Magnoliopsida</taxon>
        <taxon>eudicotyledons</taxon>
        <taxon>Gunneridae</taxon>
        <taxon>Pentapetalae</taxon>
        <taxon>asterids</taxon>
        <taxon>lamiids</taxon>
        <taxon>Solanales</taxon>
        <taxon>Solanaceae</taxon>
        <taxon>Nicotianoideae</taxon>
        <taxon>Nicotianeae</taxon>
        <taxon>Nicotiana</taxon>
    </lineage>
</organism>
<reference evidence="1" key="1">
    <citation type="journal article" date="2014" name="Nat. Commun.">
        <title>The tobacco genome sequence and its comparison with those of tomato and potato.</title>
        <authorList>
            <person name="Sierro N."/>
            <person name="Battey J.N."/>
            <person name="Ouadi S."/>
            <person name="Bakaher N."/>
            <person name="Bovet L."/>
            <person name="Willig A."/>
            <person name="Goepfert S."/>
            <person name="Peitsch M.C."/>
            <person name="Ivanov N.V."/>
        </authorList>
    </citation>
    <scope>NUCLEOTIDE SEQUENCE [LARGE SCALE GENOMIC DNA]</scope>
</reference>
<keyword evidence="1" id="KW-1185">Reference proteome</keyword>
<evidence type="ECO:0000313" key="2">
    <source>
        <dbReference type="RefSeq" id="XP_075095404.1"/>
    </source>
</evidence>
<dbReference type="RefSeq" id="XP_075095404.1">
    <property type="nucleotide sequence ID" value="XM_075239303.1"/>
</dbReference>